<organism evidence="2 3">
    <name type="scientific">Ensete ventricosum</name>
    <name type="common">Abyssinian banana</name>
    <name type="synonym">Musa ensete</name>
    <dbReference type="NCBI Taxonomy" id="4639"/>
    <lineage>
        <taxon>Eukaryota</taxon>
        <taxon>Viridiplantae</taxon>
        <taxon>Streptophyta</taxon>
        <taxon>Embryophyta</taxon>
        <taxon>Tracheophyta</taxon>
        <taxon>Spermatophyta</taxon>
        <taxon>Magnoliopsida</taxon>
        <taxon>Liliopsida</taxon>
        <taxon>Zingiberales</taxon>
        <taxon>Musaceae</taxon>
        <taxon>Ensete</taxon>
    </lineage>
</organism>
<comment type="caution">
    <text evidence="2">The sequence shown here is derived from an EMBL/GenBank/DDBJ whole genome shotgun (WGS) entry which is preliminary data.</text>
</comment>
<evidence type="ECO:0000313" key="3">
    <source>
        <dbReference type="Proteomes" id="UP000287651"/>
    </source>
</evidence>
<protein>
    <submittedName>
        <fullName evidence="2">Uncharacterized protein</fullName>
    </submittedName>
</protein>
<gene>
    <name evidence="2" type="ORF">B296_00045029</name>
</gene>
<reference evidence="2 3" key="1">
    <citation type="journal article" date="2014" name="Agronomy (Basel)">
        <title>A Draft Genome Sequence for Ensete ventricosum, the Drought-Tolerant Tree Against Hunger.</title>
        <authorList>
            <person name="Harrison J."/>
            <person name="Moore K.A."/>
            <person name="Paszkiewicz K."/>
            <person name="Jones T."/>
            <person name="Grant M."/>
            <person name="Ambacheew D."/>
            <person name="Muzemil S."/>
            <person name="Studholme D.J."/>
        </authorList>
    </citation>
    <scope>NUCLEOTIDE SEQUENCE [LARGE SCALE GENOMIC DNA]</scope>
</reference>
<sequence>MAPVHRHADPGLVPAQACMWQSQHHNWGEEDDEREREQKSHGHGRTGRPRWSDNRRSEVDRGRVKATAKQTKARWRPSTASWRRRPGGADATAVGGGCQLVGQTASVSRQPTGYLSSSLSHTFFNDGGSRLRFPDDLAQVSERRRRESGRLASGTRSDPASGWHVQTASHTWARVGARTGRATFPSVSHSEVGAGVGRGPPPLDVAGGVGADAYVG</sequence>
<dbReference type="AlphaFoldDB" id="A0A426XH58"/>
<dbReference type="EMBL" id="AMZH03020844">
    <property type="protein sequence ID" value="RRT38806.1"/>
    <property type="molecule type" value="Genomic_DNA"/>
</dbReference>
<evidence type="ECO:0000313" key="2">
    <source>
        <dbReference type="EMBL" id="RRT38806.1"/>
    </source>
</evidence>
<dbReference type="Proteomes" id="UP000287651">
    <property type="component" value="Unassembled WGS sequence"/>
</dbReference>
<accession>A0A426XH58</accession>
<name>A0A426XH58_ENSVE</name>
<proteinExistence type="predicted"/>
<feature type="region of interest" description="Disordered" evidence="1">
    <location>
        <begin position="1"/>
        <end position="95"/>
    </location>
</feature>
<feature type="compositionally biased region" description="Polar residues" evidence="1">
    <location>
        <begin position="154"/>
        <end position="165"/>
    </location>
</feature>
<feature type="region of interest" description="Disordered" evidence="1">
    <location>
        <begin position="140"/>
        <end position="165"/>
    </location>
</feature>
<evidence type="ECO:0000256" key="1">
    <source>
        <dbReference type="SAM" id="MobiDB-lite"/>
    </source>
</evidence>
<feature type="compositionally biased region" description="Basic and acidic residues" evidence="1">
    <location>
        <begin position="50"/>
        <end position="63"/>
    </location>
</feature>